<name>A0AAD8KRE9_TARER</name>
<dbReference type="AlphaFoldDB" id="A0AAD8KRE9"/>
<proteinExistence type="predicted"/>
<evidence type="ECO:0000313" key="1">
    <source>
        <dbReference type="EMBL" id="KAK1424360.1"/>
    </source>
</evidence>
<reference evidence="1" key="1">
    <citation type="journal article" date="2023" name="bioRxiv">
        <title>Improved chromosome-level genome assembly for marigold (Tagetes erecta).</title>
        <authorList>
            <person name="Jiang F."/>
            <person name="Yuan L."/>
            <person name="Wang S."/>
            <person name="Wang H."/>
            <person name="Xu D."/>
            <person name="Wang A."/>
            <person name="Fan W."/>
        </authorList>
    </citation>
    <scope>NUCLEOTIDE SEQUENCE</scope>
    <source>
        <strain evidence="1">WSJ</strain>
        <tissue evidence="1">Leaf</tissue>
    </source>
</reference>
<organism evidence="1 2">
    <name type="scientific">Tagetes erecta</name>
    <name type="common">African marigold</name>
    <dbReference type="NCBI Taxonomy" id="13708"/>
    <lineage>
        <taxon>Eukaryota</taxon>
        <taxon>Viridiplantae</taxon>
        <taxon>Streptophyta</taxon>
        <taxon>Embryophyta</taxon>
        <taxon>Tracheophyta</taxon>
        <taxon>Spermatophyta</taxon>
        <taxon>Magnoliopsida</taxon>
        <taxon>eudicotyledons</taxon>
        <taxon>Gunneridae</taxon>
        <taxon>Pentapetalae</taxon>
        <taxon>asterids</taxon>
        <taxon>campanulids</taxon>
        <taxon>Asterales</taxon>
        <taxon>Asteraceae</taxon>
        <taxon>Asteroideae</taxon>
        <taxon>Heliantheae alliance</taxon>
        <taxon>Tageteae</taxon>
        <taxon>Tagetes</taxon>
    </lineage>
</organism>
<accession>A0AAD8KRE9</accession>
<keyword evidence="2" id="KW-1185">Reference proteome</keyword>
<evidence type="ECO:0000313" key="2">
    <source>
        <dbReference type="Proteomes" id="UP001229421"/>
    </source>
</evidence>
<sequence>MSDNLHNTDSILPNTIFSLLEDDSIYTATVRYLRRDVYSGRRWVLLTIAYRWYVARFMVGHCIPILLMHGGDGHRSVLDFIFGIEMNVQIPIYLRFQDVTDPFNVKKGMIMQTVVLWRCRFRWGRVGLSTCNLCCSRLQNISELAILFSNPDCFAATRAIEFSNFTAEN</sequence>
<comment type="caution">
    <text evidence="1">The sequence shown here is derived from an EMBL/GenBank/DDBJ whole genome shotgun (WGS) entry which is preliminary data.</text>
</comment>
<dbReference type="Proteomes" id="UP001229421">
    <property type="component" value="Unassembled WGS sequence"/>
</dbReference>
<dbReference type="EMBL" id="JAUHHV010000005">
    <property type="protein sequence ID" value="KAK1424360.1"/>
    <property type="molecule type" value="Genomic_DNA"/>
</dbReference>
<gene>
    <name evidence="1" type="ORF">QVD17_19689</name>
</gene>
<protein>
    <submittedName>
        <fullName evidence="1">Uncharacterized protein</fullName>
    </submittedName>
</protein>